<evidence type="ECO:0000259" key="2">
    <source>
        <dbReference type="PROSITE" id="PS50086"/>
    </source>
</evidence>
<evidence type="ECO:0000313" key="4">
    <source>
        <dbReference type="RefSeq" id="XP_065669525.1"/>
    </source>
</evidence>
<feature type="domain" description="Rab-GAP TBC" evidence="2">
    <location>
        <begin position="286"/>
        <end position="496"/>
    </location>
</feature>
<evidence type="ECO:0000256" key="1">
    <source>
        <dbReference type="ARBA" id="ARBA00022468"/>
    </source>
</evidence>
<dbReference type="InterPro" id="IPR021935">
    <property type="entry name" value="SGSM1/2_RBD"/>
</dbReference>
<keyword evidence="3" id="KW-1185">Reference proteome</keyword>
<dbReference type="SMART" id="SM00164">
    <property type="entry name" value="TBC"/>
    <property type="match status" value="1"/>
</dbReference>
<accession>A0ABM4D5F4</accession>
<protein>
    <submittedName>
        <fullName evidence="4">TBC1 domain family member 15 isoform X2</fullName>
    </submittedName>
</protein>
<proteinExistence type="predicted"/>
<name>A0ABM4D5F4_HYDVU</name>
<dbReference type="PANTHER" id="PTHR22957">
    <property type="entry name" value="TBC1 DOMAIN FAMILY MEMBER GTPASE-ACTIVATING PROTEIN"/>
    <property type="match status" value="1"/>
</dbReference>
<dbReference type="PANTHER" id="PTHR22957:SF645">
    <property type="entry name" value="LD27216P"/>
    <property type="match status" value="1"/>
</dbReference>
<dbReference type="SUPFAM" id="SSF47923">
    <property type="entry name" value="Ypt/Rab-GAP domain of gyp1p"/>
    <property type="match status" value="2"/>
</dbReference>
<gene>
    <name evidence="4" type="primary">LOC100198864</name>
</gene>
<dbReference type="RefSeq" id="XP_065669525.1">
    <property type="nucleotide sequence ID" value="XM_065813453.1"/>
</dbReference>
<keyword evidence="1" id="KW-0343">GTPase activation</keyword>
<evidence type="ECO:0000313" key="3">
    <source>
        <dbReference type="Proteomes" id="UP001652625"/>
    </source>
</evidence>
<dbReference type="Gene3D" id="1.10.8.270">
    <property type="entry name" value="putative rabgap domain of human tbc1 domain family member 14 like domains"/>
    <property type="match status" value="1"/>
</dbReference>
<dbReference type="Pfam" id="PF12068">
    <property type="entry name" value="PH_RBD"/>
    <property type="match status" value="1"/>
</dbReference>
<dbReference type="Pfam" id="PF00566">
    <property type="entry name" value="RabGAP-TBC"/>
    <property type="match status" value="1"/>
</dbReference>
<dbReference type="GeneID" id="100198864"/>
<dbReference type="InterPro" id="IPR035969">
    <property type="entry name" value="Rab-GAP_TBC_sf"/>
</dbReference>
<sequence>MAEKIDLECSEKIVYVQEDVFVHTTQGTSTFYDNIVRGKLTIVVKQEFTYVIWKPISDLSVMVDYNDPVEYGVITTKETELGVKPQVSLNQIQFDVKDIHSMRRSDPRLAWSYVVFILKDKTTHPALHFHNGGINEMISCLQRFIWLMRSSVNHKLYIVQQREAVMQSNINQLELFSDNPSDLVSKFINNTYYGTLSGFSKVTQYVLGTIGHNDLFERRPQNNNDQTLENGEEYEFLLTDEPDLLGPVIPAAREMCLDLESWCAFMEDDGKISNVSKLKEKIFHGGIHQDIKREVWKFLLGFYPFDSTYVERNEITAEKIKLYNTMMMQWKTITPAQEKRFSEFSQKKTLVEKDAVRTDRKLKFFAGEENVNVKKLFNILMTYCMYNFDLGYVQGMSDLLSPILQLMEDEVDSFWCFVGLMEIEQANFEMTQVLMKTQLEKLASLIEYLYPKFFSYLKCHDSDNLYFCFRWILITFKRDFNNNDLMVLWEALWCQSITPHFKLFICLAILEREKDIMMKNNYNFNEILRHINDLAYKIDLEYILSRAESICLQMQKTENLPENLRQLCSFTEKNTSSKNLVENNDQDFSSSVIGTEKIKDRAKNEEVVKLLNVTNVVF</sequence>
<organism evidence="3 4">
    <name type="scientific">Hydra vulgaris</name>
    <name type="common">Hydra</name>
    <name type="synonym">Hydra attenuata</name>
    <dbReference type="NCBI Taxonomy" id="6087"/>
    <lineage>
        <taxon>Eukaryota</taxon>
        <taxon>Metazoa</taxon>
        <taxon>Cnidaria</taxon>
        <taxon>Hydrozoa</taxon>
        <taxon>Hydroidolina</taxon>
        <taxon>Anthoathecata</taxon>
        <taxon>Aplanulata</taxon>
        <taxon>Hydridae</taxon>
        <taxon>Hydra</taxon>
    </lineage>
</organism>
<dbReference type="Gene3D" id="1.10.472.80">
    <property type="entry name" value="Ypt/Rab-GAP domain of gyp1p, domain 3"/>
    <property type="match status" value="1"/>
</dbReference>
<dbReference type="PROSITE" id="PS50086">
    <property type="entry name" value="TBC_RABGAP"/>
    <property type="match status" value="1"/>
</dbReference>
<dbReference type="InterPro" id="IPR000195">
    <property type="entry name" value="Rab-GAP-TBC_dom"/>
</dbReference>
<dbReference type="Proteomes" id="UP001652625">
    <property type="component" value="Chromosome 12"/>
</dbReference>
<reference evidence="4" key="1">
    <citation type="submission" date="2025-08" db="UniProtKB">
        <authorList>
            <consortium name="RefSeq"/>
        </authorList>
    </citation>
    <scope>IDENTIFICATION</scope>
</reference>